<dbReference type="EMBL" id="JACVXB010000001">
    <property type="protein sequence ID" value="MBD0830546.1"/>
    <property type="molecule type" value="Genomic_DNA"/>
</dbReference>
<evidence type="ECO:0000256" key="5">
    <source>
        <dbReference type="ARBA" id="ARBA00023237"/>
    </source>
</evidence>
<dbReference type="AlphaFoldDB" id="A0A8J6Q0G4"/>
<dbReference type="Proteomes" id="UP000600588">
    <property type="component" value="Unassembled WGS sequence"/>
</dbReference>
<keyword evidence="4" id="KW-0472">Membrane</keyword>
<evidence type="ECO:0000256" key="3">
    <source>
        <dbReference type="ARBA" id="ARBA00022729"/>
    </source>
</evidence>
<dbReference type="RefSeq" id="WP_188228361.1">
    <property type="nucleotide sequence ID" value="NZ_JACVXB010000001.1"/>
</dbReference>
<evidence type="ECO:0000259" key="6">
    <source>
        <dbReference type="Pfam" id="PF07980"/>
    </source>
</evidence>
<comment type="similarity">
    <text evidence="2">Belongs to the SusD family.</text>
</comment>
<evidence type="ECO:0000313" key="9">
    <source>
        <dbReference type="Proteomes" id="UP000600588"/>
    </source>
</evidence>
<sequence length="475" mass="54423">MKNILNKITCIVMIGALNVACSDYLDVTPEDKLLESQLYSTEAGIRNQLNGVYHKITSEPLYGGRLTLNIMEVLGQRYTIPRSDSYYTPFRTYDYADGDVRNVFEGIWSNAYIAILNLNDLITNIDKYDVLNENLSNQFKGEAYGLRAMIHFDLLRIFGPIYSENPDNIAIPYYTKAMAQNGEILSASEVMALVLSDLEMAETLLQNDPIIGSTPPSSDYDANIRQLRFNYYAVKALQARANLYAGNKEAANTAAKVVIDEAASTFPWTAPSDIISAGGSPDRIFSKEVIFGPQNVNLYNRHNALFSDQLRAINVLYYSEARLEQMFEANENDYRYNSTWIRPTSGEITFRTFYKFADVAENRMAFRFMQPLIRISEMYYIAAETEADQIMALEYLNTVRYNRGLIDLEADADLQDEIRKEYMREFYGEGQMFFYYKRLNVDRIPNANSNSSRSFITMTPENYVIPLPDSELKYQ</sequence>
<evidence type="ECO:0000259" key="7">
    <source>
        <dbReference type="Pfam" id="PF14322"/>
    </source>
</evidence>
<keyword evidence="5" id="KW-0998">Cell outer membrane</keyword>
<dbReference type="Pfam" id="PF14322">
    <property type="entry name" value="SusD-like_3"/>
    <property type="match status" value="1"/>
</dbReference>
<dbReference type="InterPro" id="IPR011990">
    <property type="entry name" value="TPR-like_helical_dom_sf"/>
</dbReference>
<protein>
    <submittedName>
        <fullName evidence="8">RagB/SusD family nutrient uptake outer membrane protein</fullName>
    </submittedName>
</protein>
<keyword evidence="3" id="KW-0732">Signal</keyword>
<evidence type="ECO:0000256" key="4">
    <source>
        <dbReference type="ARBA" id="ARBA00023136"/>
    </source>
</evidence>
<dbReference type="Gene3D" id="1.25.40.390">
    <property type="match status" value="1"/>
</dbReference>
<evidence type="ECO:0000256" key="2">
    <source>
        <dbReference type="ARBA" id="ARBA00006275"/>
    </source>
</evidence>
<dbReference type="GO" id="GO:0009279">
    <property type="term" value="C:cell outer membrane"/>
    <property type="evidence" value="ECO:0007669"/>
    <property type="project" value="UniProtKB-SubCell"/>
</dbReference>
<comment type="caution">
    <text evidence="8">The sequence shown here is derived from an EMBL/GenBank/DDBJ whole genome shotgun (WGS) entry which is preliminary data.</text>
</comment>
<evidence type="ECO:0000313" key="8">
    <source>
        <dbReference type="EMBL" id="MBD0830546.1"/>
    </source>
</evidence>
<gene>
    <name evidence="8" type="ORF">ICJ83_00225</name>
</gene>
<feature type="domain" description="SusD-like N-terminal" evidence="7">
    <location>
        <begin position="23"/>
        <end position="209"/>
    </location>
</feature>
<dbReference type="Pfam" id="PF07980">
    <property type="entry name" value="SusD_RagB"/>
    <property type="match status" value="1"/>
</dbReference>
<organism evidence="8 9">
    <name type="scientific">Aestuariibaculum sediminum</name>
    <dbReference type="NCBI Taxonomy" id="2770637"/>
    <lineage>
        <taxon>Bacteria</taxon>
        <taxon>Pseudomonadati</taxon>
        <taxon>Bacteroidota</taxon>
        <taxon>Flavobacteriia</taxon>
        <taxon>Flavobacteriales</taxon>
        <taxon>Flavobacteriaceae</taxon>
    </lineage>
</organism>
<feature type="domain" description="RagB/SusD" evidence="6">
    <location>
        <begin position="370"/>
        <end position="438"/>
    </location>
</feature>
<reference evidence="8 9" key="1">
    <citation type="submission" date="2020-09" db="EMBL/GenBank/DDBJ databases">
        <title>TT11 complete genome.</title>
        <authorList>
            <person name="Wu Z."/>
        </authorList>
    </citation>
    <scope>NUCLEOTIDE SEQUENCE [LARGE SCALE GENOMIC DNA]</scope>
    <source>
        <strain evidence="8 9">TT11</strain>
    </source>
</reference>
<dbReference type="SUPFAM" id="SSF48452">
    <property type="entry name" value="TPR-like"/>
    <property type="match status" value="1"/>
</dbReference>
<proteinExistence type="inferred from homology"/>
<comment type="subcellular location">
    <subcellularLocation>
        <location evidence="1">Cell outer membrane</location>
    </subcellularLocation>
</comment>
<dbReference type="InterPro" id="IPR012944">
    <property type="entry name" value="SusD_RagB_dom"/>
</dbReference>
<accession>A0A8J6Q0G4</accession>
<keyword evidence="9" id="KW-1185">Reference proteome</keyword>
<dbReference type="InterPro" id="IPR033985">
    <property type="entry name" value="SusD-like_N"/>
</dbReference>
<evidence type="ECO:0000256" key="1">
    <source>
        <dbReference type="ARBA" id="ARBA00004442"/>
    </source>
</evidence>
<name>A0A8J6Q0G4_9FLAO</name>